<gene>
    <name evidence="3" type="ORF">Salat_1882700</name>
</gene>
<organism evidence="3 4">
    <name type="scientific">Sesamum alatum</name>
    <dbReference type="NCBI Taxonomy" id="300844"/>
    <lineage>
        <taxon>Eukaryota</taxon>
        <taxon>Viridiplantae</taxon>
        <taxon>Streptophyta</taxon>
        <taxon>Embryophyta</taxon>
        <taxon>Tracheophyta</taxon>
        <taxon>Spermatophyta</taxon>
        <taxon>Magnoliopsida</taxon>
        <taxon>eudicotyledons</taxon>
        <taxon>Gunneridae</taxon>
        <taxon>Pentapetalae</taxon>
        <taxon>asterids</taxon>
        <taxon>lamiids</taxon>
        <taxon>Lamiales</taxon>
        <taxon>Pedaliaceae</taxon>
        <taxon>Sesamum</taxon>
    </lineage>
</organism>
<accession>A0AAE1Y4F0</accession>
<feature type="transmembrane region" description="Helical" evidence="2">
    <location>
        <begin position="62"/>
        <end position="83"/>
    </location>
</feature>
<protein>
    <submittedName>
        <fullName evidence="3">Uncharacterized protein</fullName>
    </submittedName>
</protein>
<keyword evidence="2" id="KW-1133">Transmembrane helix</keyword>
<evidence type="ECO:0000313" key="3">
    <source>
        <dbReference type="EMBL" id="KAK4423001.1"/>
    </source>
</evidence>
<evidence type="ECO:0000256" key="2">
    <source>
        <dbReference type="SAM" id="Phobius"/>
    </source>
</evidence>
<dbReference type="AlphaFoldDB" id="A0AAE1Y4F0"/>
<comment type="caution">
    <text evidence="3">The sequence shown here is derived from an EMBL/GenBank/DDBJ whole genome shotgun (WGS) entry which is preliminary data.</text>
</comment>
<proteinExistence type="predicted"/>
<keyword evidence="2" id="KW-0812">Transmembrane</keyword>
<name>A0AAE1Y4F0_9LAMI</name>
<evidence type="ECO:0000313" key="4">
    <source>
        <dbReference type="Proteomes" id="UP001293254"/>
    </source>
</evidence>
<evidence type="ECO:0000256" key="1">
    <source>
        <dbReference type="SAM" id="MobiDB-lite"/>
    </source>
</evidence>
<reference evidence="3" key="2">
    <citation type="journal article" date="2024" name="Plant">
        <title>Genomic evolution and insights into agronomic trait innovations of Sesamum species.</title>
        <authorList>
            <person name="Miao H."/>
            <person name="Wang L."/>
            <person name="Qu L."/>
            <person name="Liu H."/>
            <person name="Sun Y."/>
            <person name="Le M."/>
            <person name="Wang Q."/>
            <person name="Wei S."/>
            <person name="Zheng Y."/>
            <person name="Lin W."/>
            <person name="Duan Y."/>
            <person name="Cao H."/>
            <person name="Xiong S."/>
            <person name="Wang X."/>
            <person name="Wei L."/>
            <person name="Li C."/>
            <person name="Ma Q."/>
            <person name="Ju M."/>
            <person name="Zhao R."/>
            <person name="Li G."/>
            <person name="Mu C."/>
            <person name="Tian Q."/>
            <person name="Mei H."/>
            <person name="Zhang T."/>
            <person name="Gao T."/>
            <person name="Zhang H."/>
        </authorList>
    </citation>
    <scope>NUCLEOTIDE SEQUENCE</scope>
    <source>
        <strain evidence="3">3651</strain>
    </source>
</reference>
<keyword evidence="2" id="KW-0472">Membrane</keyword>
<dbReference type="Proteomes" id="UP001293254">
    <property type="component" value="Unassembled WGS sequence"/>
</dbReference>
<sequence>MLALLSSLAYGSASTASPHLSLSRLPRRSCLATSLPPSCRAASPSSPSPRLASPLPSPPRLFSPRLCTLDATLLLLFVFCIFLKKKKKKKEEEKGTPSPWVKCPNMVVLV</sequence>
<keyword evidence="4" id="KW-1185">Reference proteome</keyword>
<feature type="compositionally biased region" description="Low complexity" evidence="1">
    <location>
        <begin position="36"/>
        <end position="54"/>
    </location>
</feature>
<reference evidence="3" key="1">
    <citation type="submission" date="2020-06" db="EMBL/GenBank/DDBJ databases">
        <authorList>
            <person name="Li T."/>
            <person name="Hu X."/>
            <person name="Zhang T."/>
            <person name="Song X."/>
            <person name="Zhang H."/>
            <person name="Dai N."/>
            <person name="Sheng W."/>
            <person name="Hou X."/>
            <person name="Wei L."/>
        </authorList>
    </citation>
    <scope>NUCLEOTIDE SEQUENCE</scope>
    <source>
        <strain evidence="3">3651</strain>
        <tissue evidence="3">Leaf</tissue>
    </source>
</reference>
<dbReference type="EMBL" id="JACGWO010000007">
    <property type="protein sequence ID" value="KAK4423001.1"/>
    <property type="molecule type" value="Genomic_DNA"/>
</dbReference>
<feature type="region of interest" description="Disordered" evidence="1">
    <location>
        <begin position="36"/>
        <end position="56"/>
    </location>
</feature>